<dbReference type="GO" id="GO:0065002">
    <property type="term" value="P:intracellular protein transmembrane transport"/>
    <property type="evidence" value="ECO:0007669"/>
    <property type="project" value="TreeGrafter"/>
</dbReference>
<dbReference type="GO" id="GO:0043953">
    <property type="term" value="P:protein transport by the Tat complex"/>
    <property type="evidence" value="ECO:0007669"/>
    <property type="project" value="UniProtKB-UniRule"/>
</dbReference>
<dbReference type="GO" id="GO:0009977">
    <property type="term" value="F:proton motive force dependent protein transmembrane transporter activity"/>
    <property type="evidence" value="ECO:0007669"/>
    <property type="project" value="TreeGrafter"/>
</dbReference>
<dbReference type="HAMAP" id="MF_00902">
    <property type="entry name" value="TatC"/>
    <property type="match status" value="1"/>
</dbReference>
<feature type="transmembrane region" description="Helical" evidence="5">
    <location>
        <begin position="30"/>
        <end position="47"/>
    </location>
</feature>
<dbReference type="PRINTS" id="PR01840">
    <property type="entry name" value="TATCFAMILY"/>
</dbReference>
<keyword evidence="5" id="KW-1003">Cell membrane</keyword>
<protein>
    <recommendedName>
        <fullName evidence="5">Sec-independent protein translocase protein TatC</fullName>
    </recommendedName>
</protein>
<feature type="transmembrane region" description="Helical" evidence="5">
    <location>
        <begin position="158"/>
        <end position="185"/>
    </location>
</feature>
<evidence type="ECO:0000256" key="5">
    <source>
        <dbReference type="HAMAP-Rule" id="MF_00902"/>
    </source>
</evidence>
<dbReference type="EMBL" id="MGHC01000035">
    <property type="protein sequence ID" value="OGM58495.1"/>
    <property type="molecule type" value="Genomic_DNA"/>
</dbReference>
<evidence type="ECO:0000256" key="4">
    <source>
        <dbReference type="ARBA" id="ARBA00023136"/>
    </source>
</evidence>
<comment type="function">
    <text evidence="5">Part of the twin-arginine translocation (Tat) system that transports large folded proteins containing a characteristic twin-arginine motif in their signal peptide across membranes.</text>
</comment>
<dbReference type="PANTHER" id="PTHR30371:SF0">
    <property type="entry name" value="SEC-INDEPENDENT PROTEIN TRANSLOCASE PROTEIN TATC, CHLOROPLASTIC-RELATED"/>
    <property type="match status" value="1"/>
</dbReference>
<evidence type="ECO:0000256" key="2">
    <source>
        <dbReference type="ARBA" id="ARBA00022692"/>
    </source>
</evidence>
<feature type="transmembrane region" description="Helical" evidence="5">
    <location>
        <begin position="220"/>
        <end position="239"/>
    </location>
</feature>
<evidence type="ECO:0000313" key="7">
    <source>
        <dbReference type="Proteomes" id="UP000179018"/>
    </source>
</evidence>
<keyword evidence="5" id="KW-0813">Transport</keyword>
<gene>
    <name evidence="5" type="primary">tatC</name>
    <name evidence="6" type="ORF">A3A75_00820</name>
</gene>
<keyword evidence="5" id="KW-0811">Translocation</keyword>
<feature type="transmembrane region" description="Helical" evidence="5">
    <location>
        <begin position="54"/>
        <end position="71"/>
    </location>
</feature>
<accession>A0A1F8B4Y8</accession>
<dbReference type="Proteomes" id="UP000179018">
    <property type="component" value="Unassembled WGS sequence"/>
</dbReference>
<keyword evidence="4 5" id="KW-0472">Membrane</keyword>
<feature type="transmembrane region" description="Helical" evidence="5">
    <location>
        <begin position="77"/>
        <end position="102"/>
    </location>
</feature>
<sequence length="251" mass="28517">MDNIKSFQSPELAAIKEKYLPYLKEVRNRITFTLTVFASATILGFVFYEKIIKFLISVLSLEGINIVFTSPFQFINLAISCGVVTGIVVTLPLFITQVLFFLKPALRIKEFKTLVRFLPFSLILFLLGFTFGALIMKWQIEIFLAQSISLGIGNILDISGLLSTVFLTSALMGIGFQFPLVLLLLMRLGIVKHQQLSKYRPWIYLGSFIFTLFLPPDSILADILLSLPFILLFELTLILNRIFERKKSKTT</sequence>
<dbReference type="Pfam" id="PF00902">
    <property type="entry name" value="TatC"/>
    <property type="match status" value="1"/>
</dbReference>
<dbReference type="AlphaFoldDB" id="A0A1F8B4Y8"/>
<dbReference type="PANTHER" id="PTHR30371">
    <property type="entry name" value="SEC-INDEPENDENT PROTEIN TRANSLOCASE PROTEIN TATC"/>
    <property type="match status" value="1"/>
</dbReference>
<evidence type="ECO:0000313" key="6">
    <source>
        <dbReference type="EMBL" id="OGM58495.1"/>
    </source>
</evidence>
<feature type="transmembrane region" description="Helical" evidence="5">
    <location>
        <begin position="114"/>
        <end position="138"/>
    </location>
</feature>
<keyword evidence="5" id="KW-0653">Protein transport</keyword>
<proteinExistence type="inferred from homology"/>
<dbReference type="InterPro" id="IPR002033">
    <property type="entry name" value="TatC"/>
</dbReference>
<comment type="similarity">
    <text evidence="5">Belongs to the TatC family.</text>
</comment>
<name>A0A1F8B4Y8_9BACT</name>
<dbReference type="GO" id="GO:0033281">
    <property type="term" value="C:TAT protein transport complex"/>
    <property type="evidence" value="ECO:0007669"/>
    <property type="project" value="UniProtKB-UniRule"/>
</dbReference>
<feature type="transmembrane region" description="Helical" evidence="5">
    <location>
        <begin position="197"/>
        <end position="214"/>
    </location>
</feature>
<evidence type="ECO:0000256" key="1">
    <source>
        <dbReference type="ARBA" id="ARBA00004141"/>
    </source>
</evidence>
<comment type="subunit">
    <text evidence="5">Forms a complex with TatA.</text>
</comment>
<reference evidence="6 7" key="1">
    <citation type="journal article" date="2016" name="Nat. Commun.">
        <title>Thousands of microbial genomes shed light on interconnected biogeochemical processes in an aquifer system.</title>
        <authorList>
            <person name="Anantharaman K."/>
            <person name="Brown C.T."/>
            <person name="Hug L.A."/>
            <person name="Sharon I."/>
            <person name="Castelle C.J."/>
            <person name="Probst A.J."/>
            <person name="Thomas B.C."/>
            <person name="Singh A."/>
            <person name="Wilkins M.J."/>
            <person name="Karaoz U."/>
            <person name="Brodie E.L."/>
            <person name="Williams K.H."/>
            <person name="Hubbard S.S."/>
            <person name="Banfield J.F."/>
        </authorList>
    </citation>
    <scope>NUCLEOTIDE SEQUENCE [LARGE SCALE GENOMIC DNA]</scope>
</reference>
<keyword evidence="3 5" id="KW-1133">Transmembrane helix</keyword>
<organism evidence="6 7">
    <name type="scientific">Candidatus Woesebacteria bacterium RIFCSPLOWO2_01_FULL_39_10</name>
    <dbReference type="NCBI Taxonomy" id="1802516"/>
    <lineage>
        <taxon>Bacteria</taxon>
        <taxon>Candidatus Woeseibacteriota</taxon>
    </lineage>
</organism>
<evidence type="ECO:0000256" key="3">
    <source>
        <dbReference type="ARBA" id="ARBA00022989"/>
    </source>
</evidence>
<comment type="caution">
    <text evidence="6">The sequence shown here is derived from an EMBL/GenBank/DDBJ whole genome shotgun (WGS) entry which is preliminary data.</text>
</comment>
<keyword evidence="2 5" id="KW-0812">Transmembrane</keyword>
<comment type="subcellular location">
    <subcellularLocation>
        <location evidence="5">Cell membrane</location>
        <topology evidence="5">Multi-pass membrane protein</topology>
    </subcellularLocation>
    <subcellularLocation>
        <location evidence="1">Membrane</location>
        <topology evidence="1">Multi-pass membrane protein</topology>
    </subcellularLocation>
</comment>
<dbReference type="STRING" id="1802516.A3A75_00820"/>